<dbReference type="RefSeq" id="WP_010426036.1">
    <property type="nucleotide sequence ID" value="NZ_JAWWYQ010000003.1"/>
</dbReference>
<organism evidence="1 2">
    <name type="scientific">Pseudomonas syringae pv. syringae</name>
    <dbReference type="NCBI Taxonomy" id="321"/>
    <lineage>
        <taxon>Bacteria</taxon>
        <taxon>Pseudomonadati</taxon>
        <taxon>Pseudomonadota</taxon>
        <taxon>Gammaproteobacteria</taxon>
        <taxon>Pseudomonadales</taxon>
        <taxon>Pseudomonadaceae</taxon>
        <taxon>Pseudomonas</taxon>
        <taxon>Pseudomonas syringae</taxon>
    </lineage>
</organism>
<dbReference type="GeneID" id="77277743"/>
<evidence type="ECO:0000313" key="1">
    <source>
        <dbReference type="EMBL" id="POQ04430.1"/>
    </source>
</evidence>
<dbReference type="Pfam" id="PF14357">
    <property type="entry name" value="DUF4404"/>
    <property type="match status" value="1"/>
</dbReference>
<protein>
    <submittedName>
        <fullName evidence="1">DUF4404 domain-containing protein</fullName>
    </submittedName>
</protein>
<dbReference type="AlphaFoldDB" id="A0A2S4J9B2"/>
<name>A0A2S4J9B2_PSESY</name>
<gene>
    <name evidence="1" type="ORF">CXB42_09080</name>
</gene>
<dbReference type="Proteomes" id="UP000237295">
    <property type="component" value="Unassembled WGS sequence"/>
</dbReference>
<dbReference type="EMBL" id="NBAQ01000004">
    <property type="protein sequence ID" value="POQ04430.1"/>
    <property type="molecule type" value="Genomic_DNA"/>
</dbReference>
<accession>A0A2S4J9B2</accession>
<reference evidence="1 2" key="1">
    <citation type="submission" date="2017-03" db="EMBL/GenBank/DDBJ databases">
        <authorList>
            <person name="Hulin M.T."/>
        </authorList>
    </citation>
    <scope>NUCLEOTIDE SEQUENCE [LARGE SCALE GENOMIC DNA]</scope>
    <source>
        <strain evidence="1 2">5264</strain>
    </source>
</reference>
<dbReference type="InterPro" id="IPR025516">
    <property type="entry name" value="DUF4404"/>
</dbReference>
<proteinExistence type="predicted"/>
<sequence length="89" mass="10113">MPARELQEQLNTLREHLETNPPMSESEREDLHELMQQIETKIQLEQATHEQDSSLADGVNLAVERFELEHPTIAGTLRNIVQTLGNIGV</sequence>
<evidence type="ECO:0000313" key="2">
    <source>
        <dbReference type="Proteomes" id="UP000237295"/>
    </source>
</evidence>
<comment type="caution">
    <text evidence="1">The sequence shown here is derived from an EMBL/GenBank/DDBJ whole genome shotgun (WGS) entry which is preliminary data.</text>
</comment>